<comment type="caution">
    <text evidence="2">The sequence shown here is derived from an EMBL/GenBank/DDBJ whole genome shotgun (WGS) entry which is preliminary data.</text>
</comment>
<dbReference type="EMBL" id="MLJW01005895">
    <property type="protein sequence ID" value="OIQ67486.1"/>
    <property type="molecule type" value="Genomic_DNA"/>
</dbReference>
<name>A0A1J5P8A7_9ZZZZ</name>
<proteinExistence type="predicted"/>
<feature type="region of interest" description="Disordered" evidence="1">
    <location>
        <begin position="22"/>
        <end position="79"/>
    </location>
</feature>
<sequence>MGETKIQPLGVSRLDRLEAGVAPFPHAVAHEPGAQYRQQGQRDHQRTDQREHHGVRHRLEQRPGRSGQDIDRQEAGDDHRDRIEQRAIHLGRGVPDDLPDLERSALARRHLAEDVFHHHHRAVDQDPEIHRADGQQVGRGMLEIEADEGEQQRQRDGGGDDQARAEIVEEEHQDHGHQQHAAQQVVLDGLGRQRDQIAAVVERHDLDVLGQDLVVELPGLRFDAL</sequence>
<evidence type="ECO:0000313" key="2">
    <source>
        <dbReference type="EMBL" id="OIQ67486.1"/>
    </source>
</evidence>
<organism evidence="2">
    <name type="scientific">mine drainage metagenome</name>
    <dbReference type="NCBI Taxonomy" id="410659"/>
    <lineage>
        <taxon>unclassified sequences</taxon>
        <taxon>metagenomes</taxon>
        <taxon>ecological metagenomes</taxon>
    </lineage>
</organism>
<evidence type="ECO:0000256" key="1">
    <source>
        <dbReference type="SAM" id="MobiDB-lite"/>
    </source>
</evidence>
<protein>
    <submittedName>
        <fullName evidence="2">Uncharacterized protein</fullName>
    </submittedName>
</protein>
<gene>
    <name evidence="2" type="ORF">GALL_509340</name>
</gene>
<dbReference type="AlphaFoldDB" id="A0A1J5P8A7"/>
<reference evidence="2" key="1">
    <citation type="submission" date="2016-10" db="EMBL/GenBank/DDBJ databases">
        <title>Sequence of Gallionella enrichment culture.</title>
        <authorList>
            <person name="Poehlein A."/>
            <person name="Muehling M."/>
            <person name="Daniel R."/>
        </authorList>
    </citation>
    <scope>NUCLEOTIDE SEQUENCE</scope>
</reference>
<accession>A0A1J5P8A7</accession>
<feature type="compositionally biased region" description="Basic and acidic residues" evidence="1">
    <location>
        <begin position="40"/>
        <end position="79"/>
    </location>
</feature>